<protein>
    <recommendedName>
        <fullName evidence="8">Galactose oxidase</fullName>
    </recommendedName>
</protein>
<keyword evidence="4" id="KW-0812">Transmembrane</keyword>
<dbReference type="EMBL" id="MCFF01000001">
    <property type="protein sequence ID" value="ORZ29049.1"/>
    <property type="molecule type" value="Genomic_DNA"/>
</dbReference>
<dbReference type="Gene3D" id="2.120.10.80">
    <property type="entry name" value="Kelch-type beta propeller"/>
    <property type="match status" value="1"/>
</dbReference>
<keyword evidence="1" id="KW-0880">Kelch repeat</keyword>
<evidence type="ECO:0000256" key="1">
    <source>
        <dbReference type="ARBA" id="ARBA00022441"/>
    </source>
</evidence>
<feature type="compositionally biased region" description="Low complexity" evidence="3">
    <location>
        <begin position="507"/>
        <end position="518"/>
    </location>
</feature>
<dbReference type="PANTHER" id="PTHR46093:SF18">
    <property type="entry name" value="FIBRONECTIN TYPE-III DOMAIN-CONTAINING PROTEIN"/>
    <property type="match status" value="1"/>
</dbReference>
<feature type="region of interest" description="Disordered" evidence="3">
    <location>
        <begin position="481"/>
        <end position="593"/>
    </location>
</feature>
<proteinExistence type="predicted"/>
<feature type="transmembrane region" description="Helical" evidence="4">
    <location>
        <begin position="340"/>
        <end position="362"/>
    </location>
</feature>
<keyword evidence="2" id="KW-0677">Repeat</keyword>
<dbReference type="AlphaFoldDB" id="A0A1Y2H3A8"/>
<reference evidence="6 7" key="1">
    <citation type="submission" date="2016-07" db="EMBL/GenBank/DDBJ databases">
        <title>Pervasive Adenine N6-methylation of Active Genes in Fungi.</title>
        <authorList>
            <consortium name="DOE Joint Genome Institute"/>
            <person name="Mondo S.J."/>
            <person name="Dannebaum R.O."/>
            <person name="Kuo R.C."/>
            <person name="Labutti K."/>
            <person name="Haridas S."/>
            <person name="Kuo A."/>
            <person name="Salamov A."/>
            <person name="Ahrendt S.R."/>
            <person name="Lipzen A."/>
            <person name="Sullivan W."/>
            <person name="Andreopoulos W.B."/>
            <person name="Clum A."/>
            <person name="Lindquist E."/>
            <person name="Daum C."/>
            <person name="Ramamoorthy G.K."/>
            <person name="Gryganskyi A."/>
            <person name="Culley D."/>
            <person name="Magnuson J.K."/>
            <person name="James T.Y."/>
            <person name="O'Malley M.A."/>
            <person name="Stajich J.E."/>
            <person name="Spatafora J.W."/>
            <person name="Visel A."/>
            <person name="Grigoriev I.V."/>
        </authorList>
    </citation>
    <scope>NUCLEOTIDE SEQUENCE [LARGE SCALE GENOMIC DNA]</scope>
    <source>
        <strain evidence="6 7">NRRL 3116</strain>
    </source>
</reference>
<sequence length="593" mass="63969">MAPHSTILAYFLCFTALSCLAHAAVHLPVNTGAYTSAFVDGQAMYVVDDAVSDTTSKITFPPTFKLDLSVSWTTAEPAIKKLSDGPSSPYMPSASSADGRSWIVLTSNAGYLYNSETDAWSKDFSIHNLNNDIGLTAVTDPESEIVYVPNGYKNASSDSTMMLTVDPKSAKAHHIEMHSSLSKSTFYSAAWSSSLRSMVLIDGQTTTDTLHTYSPADGWKTVSTTGTAPSARGRACFVPINGGSKMVLFGGYSVTEDKAFNDIYILDTASMTWSKGSDAALDNARGGAACAASNNQLIVIGGASFATIADAALIYDLSAGAWTTNYVASGSAPNESKRTLIIVGGVIGALLVLVAIAGLWLYRSRSRRVAPRRGCIEKPGYYPPRSPTLVNASTCALDPKKEFYDDLDFTSAYGAETIGYYARGNNSQETLPVSEDTEEKVVVKLRASRLVTNASRDSFFGKIKRHSAQQMLNNIQTFQELQEQSQDSQDEEHIGARPLRPSKSIKRMSSQSTASSHSSRSRRNSRGASPTVVSPPNLFQNGILEEEEAEEGEQQKAKEGGRGMYRLPSVRYGSKLFQPPPKTPEGDMPGSYF</sequence>
<dbReference type="STRING" id="64571.A0A1Y2H3A8"/>
<evidence type="ECO:0000313" key="6">
    <source>
        <dbReference type="EMBL" id="ORZ29049.1"/>
    </source>
</evidence>
<dbReference type="InterPro" id="IPR015915">
    <property type="entry name" value="Kelch-typ_b-propeller"/>
</dbReference>
<comment type="caution">
    <text evidence="6">The sequence shown here is derived from an EMBL/GenBank/DDBJ whole genome shotgun (WGS) entry which is preliminary data.</text>
</comment>
<dbReference type="Proteomes" id="UP000193648">
    <property type="component" value="Unassembled WGS sequence"/>
</dbReference>
<dbReference type="SUPFAM" id="SSF50965">
    <property type="entry name" value="Galactose oxidase, central domain"/>
    <property type="match status" value="1"/>
</dbReference>
<name>A0A1Y2H3A8_9FUNG</name>
<keyword evidence="5" id="KW-0732">Signal</keyword>
<keyword evidence="7" id="KW-1185">Reference proteome</keyword>
<feature type="signal peptide" evidence="5">
    <location>
        <begin position="1"/>
        <end position="23"/>
    </location>
</feature>
<accession>A0A1Y2H3A8</accession>
<dbReference type="OrthoDB" id="432528at2759"/>
<dbReference type="RefSeq" id="XP_021886722.1">
    <property type="nucleotide sequence ID" value="XM_022022517.1"/>
</dbReference>
<evidence type="ECO:0008006" key="8">
    <source>
        <dbReference type="Google" id="ProtNLM"/>
    </source>
</evidence>
<evidence type="ECO:0000256" key="2">
    <source>
        <dbReference type="ARBA" id="ARBA00022737"/>
    </source>
</evidence>
<evidence type="ECO:0000256" key="5">
    <source>
        <dbReference type="SAM" id="SignalP"/>
    </source>
</evidence>
<keyword evidence="4" id="KW-1133">Transmembrane helix</keyword>
<evidence type="ECO:0000313" key="7">
    <source>
        <dbReference type="Proteomes" id="UP000193648"/>
    </source>
</evidence>
<dbReference type="InterPro" id="IPR011043">
    <property type="entry name" value="Gal_Oxase/kelch_b-propeller"/>
</dbReference>
<dbReference type="InParanoid" id="A0A1Y2H3A8"/>
<organism evidence="6 7">
    <name type="scientific">Lobosporangium transversale</name>
    <dbReference type="NCBI Taxonomy" id="64571"/>
    <lineage>
        <taxon>Eukaryota</taxon>
        <taxon>Fungi</taxon>
        <taxon>Fungi incertae sedis</taxon>
        <taxon>Mucoromycota</taxon>
        <taxon>Mortierellomycotina</taxon>
        <taxon>Mortierellomycetes</taxon>
        <taxon>Mortierellales</taxon>
        <taxon>Mortierellaceae</taxon>
        <taxon>Lobosporangium</taxon>
    </lineage>
</organism>
<keyword evidence="4" id="KW-0472">Membrane</keyword>
<dbReference type="Pfam" id="PF24681">
    <property type="entry name" value="Kelch_KLHDC2_KLHL20_DRC7"/>
    <property type="match status" value="1"/>
</dbReference>
<evidence type="ECO:0000256" key="4">
    <source>
        <dbReference type="SAM" id="Phobius"/>
    </source>
</evidence>
<feature type="chain" id="PRO_5013390858" description="Galactose oxidase" evidence="5">
    <location>
        <begin position="24"/>
        <end position="593"/>
    </location>
</feature>
<dbReference type="PANTHER" id="PTHR46093">
    <property type="entry name" value="ACYL-COA-BINDING DOMAIN-CONTAINING PROTEIN 5"/>
    <property type="match status" value="1"/>
</dbReference>
<gene>
    <name evidence="6" type="ORF">BCR41DRAFT_344471</name>
</gene>
<dbReference type="GeneID" id="33564361"/>
<feature type="compositionally biased region" description="Polar residues" evidence="3">
    <location>
        <begin position="531"/>
        <end position="540"/>
    </location>
</feature>
<evidence type="ECO:0000256" key="3">
    <source>
        <dbReference type="SAM" id="MobiDB-lite"/>
    </source>
</evidence>